<evidence type="ECO:0000313" key="2">
    <source>
        <dbReference type="Proteomes" id="UP000277671"/>
    </source>
</evidence>
<dbReference type="AlphaFoldDB" id="A0A495JVE6"/>
<dbReference type="Gene3D" id="3.30.500.20">
    <property type="entry name" value="BH3703-like domains"/>
    <property type="match status" value="1"/>
</dbReference>
<dbReference type="Proteomes" id="UP000277671">
    <property type="component" value="Unassembled WGS sequence"/>
</dbReference>
<name>A0A495JVE6_9ACTN</name>
<protein>
    <submittedName>
        <fullName evidence="1">Uncharacterized protein DUF600</fullName>
    </submittedName>
</protein>
<reference evidence="1 2" key="1">
    <citation type="submission" date="2018-10" db="EMBL/GenBank/DDBJ databases">
        <title>Sequencing the genomes of 1000 actinobacteria strains.</title>
        <authorList>
            <person name="Klenk H.-P."/>
        </authorList>
    </citation>
    <scope>NUCLEOTIDE SEQUENCE [LARGE SCALE GENOMIC DNA]</scope>
    <source>
        <strain evidence="1 2">DSM 45175</strain>
    </source>
</reference>
<organism evidence="1 2">
    <name type="scientific">Micromonospora pisi</name>
    <dbReference type="NCBI Taxonomy" id="589240"/>
    <lineage>
        <taxon>Bacteria</taxon>
        <taxon>Bacillati</taxon>
        <taxon>Actinomycetota</taxon>
        <taxon>Actinomycetes</taxon>
        <taxon>Micromonosporales</taxon>
        <taxon>Micromonosporaceae</taxon>
        <taxon>Micromonospora</taxon>
    </lineage>
</organism>
<comment type="caution">
    <text evidence="1">The sequence shown here is derived from an EMBL/GenBank/DDBJ whole genome shotgun (WGS) entry which is preliminary data.</text>
</comment>
<sequence>MFDENQDQVVNTIGGILFKLMPADAVKIIATGDLGEESAGVSIQWRTAAGNSGHFPFDEQPFEEIIQLSDAFVSLRNLMVADGHDAWQGITFTVERDGQFDVDLSYAS</sequence>
<dbReference type="InterPro" id="IPR036170">
    <property type="entry name" value="YezG-like_sf"/>
</dbReference>
<keyword evidence="2" id="KW-1185">Reference proteome</keyword>
<dbReference type="InterPro" id="IPR006728">
    <property type="entry name" value="YezG-like"/>
</dbReference>
<dbReference type="EMBL" id="RBKT01000001">
    <property type="protein sequence ID" value="RKR92109.1"/>
    <property type="molecule type" value="Genomic_DNA"/>
</dbReference>
<proteinExistence type="predicted"/>
<evidence type="ECO:0000313" key="1">
    <source>
        <dbReference type="EMBL" id="RKR92109.1"/>
    </source>
</evidence>
<dbReference type="OrthoDB" id="3385291at2"/>
<gene>
    <name evidence="1" type="ORF">BDK92_6541</name>
</gene>
<dbReference type="Pfam" id="PF04634">
    <property type="entry name" value="YezG-like"/>
    <property type="match status" value="1"/>
</dbReference>
<dbReference type="SUPFAM" id="SSF160424">
    <property type="entry name" value="BH3703-like"/>
    <property type="match status" value="1"/>
</dbReference>
<accession>A0A495JVE6</accession>
<dbReference type="RefSeq" id="WP_121160157.1">
    <property type="nucleotide sequence ID" value="NZ_RBKT01000001.1"/>
</dbReference>